<keyword evidence="1" id="KW-0812">Transmembrane</keyword>
<evidence type="ECO:0000313" key="2">
    <source>
        <dbReference type="EMBL" id="CRK75015.1"/>
    </source>
</evidence>
<gene>
    <name evidence="2" type="ORF">NIG5292_01056</name>
</gene>
<sequence length="94" mass="10046">MDQDIKKLAAEVAKLNGHRFVTMHNSVPKMLAFNFARGLAFGLGSVIGATLLVSVLVYLLSQIDFIPIIGEWATVLSTALADINGAMDENANGQ</sequence>
<dbReference type="RefSeq" id="WP_048598437.1">
    <property type="nucleotide sequence ID" value="NZ_CAXIAP010000005.1"/>
</dbReference>
<dbReference type="Pfam" id="PF18910">
    <property type="entry name" value="DUF5665"/>
    <property type="match status" value="1"/>
</dbReference>
<protein>
    <submittedName>
        <fullName evidence="2">Uncharacterized protein</fullName>
    </submittedName>
</protein>
<proteinExistence type="predicted"/>
<accession>A0A0U1NJZ8</accession>
<dbReference type="InterPro" id="IPR043723">
    <property type="entry name" value="DUF5665"/>
</dbReference>
<evidence type="ECO:0000313" key="3">
    <source>
        <dbReference type="Proteomes" id="UP000048949"/>
    </source>
</evidence>
<feature type="transmembrane region" description="Helical" evidence="1">
    <location>
        <begin position="39"/>
        <end position="60"/>
    </location>
</feature>
<dbReference type="STRING" id="282199.GCA_001049735_01055"/>
<dbReference type="OrthoDB" id="7859841at2"/>
<dbReference type="EMBL" id="CVQV01000005">
    <property type="protein sequence ID" value="CRK75015.1"/>
    <property type="molecule type" value="Genomic_DNA"/>
</dbReference>
<reference evidence="2 3" key="1">
    <citation type="submission" date="2015-04" db="EMBL/GenBank/DDBJ databases">
        <authorList>
            <person name="Syromyatnikov M.Y."/>
            <person name="Popov V.N."/>
        </authorList>
    </citation>
    <scope>NUCLEOTIDE SEQUENCE [LARGE SCALE GENOMIC DNA]</scope>
    <source>
        <strain evidence="2 3">CECT 5292</strain>
    </source>
</reference>
<name>A0A0U1NJZ8_9RHOB</name>
<evidence type="ECO:0000256" key="1">
    <source>
        <dbReference type="SAM" id="Phobius"/>
    </source>
</evidence>
<dbReference type="Proteomes" id="UP000048949">
    <property type="component" value="Unassembled WGS sequence"/>
</dbReference>
<organism evidence="2 3">
    <name type="scientific">Nereida ignava</name>
    <dbReference type="NCBI Taxonomy" id="282199"/>
    <lineage>
        <taxon>Bacteria</taxon>
        <taxon>Pseudomonadati</taxon>
        <taxon>Pseudomonadota</taxon>
        <taxon>Alphaproteobacteria</taxon>
        <taxon>Rhodobacterales</taxon>
        <taxon>Roseobacteraceae</taxon>
        <taxon>Nereida</taxon>
    </lineage>
</organism>
<keyword evidence="1" id="KW-0472">Membrane</keyword>
<keyword evidence="3" id="KW-1185">Reference proteome</keyword>
<dbReference type="AlphaFoldDB" id="A0A0U1NJZ8"/>
<keyword evidence="1" id="KW-1133">Transmembrane helix</keyword>